<dbReference type="GO" id="GO:0033922">
    <property type="term" value="F:peptidoglycan beta-N-acetylmuramidase activity"/>
    <property type="evidence" value="ECO:0007669"/>
    <property type="project" value="InterPro"/>
</dbReference>
<dbReference type="Proteomes" id="UP000182491">
    <property type="component" value="Unassembled WGS sequence"/>
</dbReference>
<dbReference type="AlphaFoldDB" id="A0A1I7GZP0"/>
<evidence type="ECO:0000259" key="3">
    <source>
        <dbReference type="Pfam" id="PF20732"/>
    </source>
</evidence>
<keyword evidence="1" id="KW-0732">Signal</keyword>
<dbReference type="Pfam" id="PF07075">
    <property type="entry name" value="NamZ_N"/>
    <property type="match status" value="1"/>
</dbReference>
<evidence type="ECO:0000256" key="1">
    <source>
        <dbReference type="SAM" id="SignalP"/>
    </source>
</evidence>
<protein>
    <submittedName>
        <fullName evidence="4">Uncharacterized conserved protein YbbC, DUF1343 family</fullName>
    </submittedName>
</protein>
<dbReference type="EMBL" id="FPCA01000001">
    <property type="protein sequence ID" value="SFU53716.1"/>
    <property type="molecule type" value="Genomic_DNA"/>
</dbReference>
<evidence type="ECO:0000313" key="4">
    <source>
        <dbReference type="EMBL" id="SFU53716.1"/>
    </source>
</evidence>
<evidence type="ECO:0000313" key="5">
    <source>
        <dbReference type="Proteomes" id="UP000182491"/>
    </source>
</evidence>
<gene>
    <name evidence="4" type="ORF">SAMN04487941_1373</name>
</gene>
<accession>A0A1I7GZP0</accession>
<dbReference type="STRING" id="388950.GCA_001611675_00469"/>
<feature type="signal peptide" evidence="1">
    <location>
        <begin position="1"/>
        <end position="34"/>
    </location>
</feature>
<reference evidence="5" key="1">
    <citation type="submission" date="2016-10" db="EMBL/GenBank/DDBJ databases">
        <authorList>
            <person name="Varghese N."/>
        </authorList>
    </citation>
    <scope>NUCLEOTIDE SEQUENCE [LARGE SCALE GENOMIC DNA]</scope>
    <source>
        <strain evidence="5">DSM 18820</strain>
    </source>
</reference>
<dbReference type="PIRSF" id="PIRSF016719">
    <property type="entry name" value="UCP016719"/>
    <property type="match status" value="1"/>
</dbReference>
<dbReference type="Gene3D" id="3.40.50.12170">
    <property type="entry name" value="Uncharacterised protein PF07075, DUF1343"/>
    <property type="match status" value="1"/>
</dbReference>
<dbReference type="PANTHER" id="PTHR42915">
    <property type="entry name" value="HYPOTHETICAL 460 KDA PROTEIN IN FEUA-SIGW INTERGENIC REGION [PRECURSOR]"/>
    <property type="match status" value="1"/>
</dbReference>
<keyword evidence="5" id="KW-1185">Reference proteome</keyword>
<feature type="domain" description="Peptidoglycan beta-N-acetylmuramidase NamZ N-terminal" evidence="2">
    <location>
        <begin position="79"/>
        <end position="277"/>
    </location>
</feature>
<dbReference type="InterPro" id="IPR008302">
    <property type="entry name" value="NamZ"/>
</dbReference>
<feature type="chain" id="PRO_5010173262" evidence="1">
    <location>
        <begin position="35"/>
        <end position="423"/>
    </location>
</feature>
<sequence>MNFDLYLTKTMIQPFSLLLTSLLLSLGGCSTNQAPATSQEPAQMAAPAPELVSEPVAEPLKTGAERMELYLPKLQGKRVGLVVNQTSTIGNTHLVDTLISRGVDVNIIFAPEHGFRGEADAGAHIKDAKDPKTGLPIISLYGTNKKPLPEQIKNLDVLLFDIQDVGTRFYTYISTMHYVMEAAAENGKEVFILDRPNPNGHYVAGPVLEKEQKSFVGMHPIPIVHGLTVGELAMMINGEKWLEGQRQANLTVVPMTGYTHNTAYDLPVKPSPNLPNAQAIALYPSLCLFEGTNVSVGRGTDAPFQLIGSPNYTNKDFSFTPQSTPGASSPPHKGVTCYGMDLRAPADAQPFTLAYLLEMYQNSSDKEKFFNSNNFFDRLAGTSKLQQQIKAGKTEAEIVASWEPALSKYKTSRKQYLLYPDFN</sequence>
<dbReference type="InterPro" id="IPR048503">
    <property type="entry name" value="NamZ_C"/>
</dbReference>
<organism evidence="4 5">
    <name type="scientific">Pontibacter akesuensis</name>
    <dbReference type="NCBI Taxonomy" id="388950"/>
    <lineage>
        <taxon>Bacteria</taxon>
        <taxon>Pseudomonadati</taxon>
        <taxon>Bacteroidota</taxon>
        <taxon>Cytophagia</taxon>
        <taxon>Cytophagales</taxon>
        <taxon>Hymenobacteraceae</taxon>
        <taxon>Pontibacter</taxon>
    </lineage>
</organism>
<dbReference type="PANTHER" id="PTHR42915:SF1">
    <property type="entry name" value="PEPTIDOGLYCAN BETA-N-ACETYLMURAMIDASE NAMZ"/>
    <property type="match status" value="1"/>
</dbReference>
<dbReference type="Pfam" id="PF20732">
    <property type="entry name" value="NamZ_C"/>
    <property type="match status" value="1"/>
</dbReference>
<proteinExistence type="predicted"/>
<evidence type="ECO:0000259" key="2">
    <source>
        <dbReference type="Pfam" id="PF07075"/>
    </source>
</evidence>
<dbReference type="Gene3D" id="3.90.1150.140">
    <property type="match status" value="1"/>
</dbReference>
<dbReference type="InterPro" id="IPR048502">
    <property type="entry name" value="NamZ_N"/>
</dbReference>
<feature type="domain" description="Peptidoglycan beta-N-acetylmuramidase NamZ C-terminal" evidence="3">
    <location>
        <begin position="282"/>
        <end position="419"/>
    </location>
</feature>
<name>A0A1I7GZP0_9BACT</name>